<name>A0AC60NXA0_IXOPE</name>
<gene>
    <name evidence="1" type="ORF">HPB47_011166</name>
</gene>
<dbReference type="EMBL" id="JABSTQ010011411">
    <property type="protein sequence ID" value="KAG0411717.1"/>
    <property type="molecule type" value="Genomic_DNA"/>
</dbReference>
<proteinExistence type="predicted"/>
<protein>
    <submittedName>
        <fullName evidence="1">Uncharacterized protein</fullName>
    </submittedName>
</protein>
<sequence>MKCVEYELVGDIRNDGQWKCVVGALFSVRAQRLSDERQLELDADAQARISSDIDQQLQATTFIIAAFTNKQPNRDQSRTVDFPEERTLHFKQAFRVSPATLRFLVESCRCLLERESTSIREATSLEKRVAVCLYRLYSCAEDRTIAHLFGIGRSSVNMLYKDFCNAVIQKLEDDWLRMVRSDEMTTHMREFLAVFGFPHAVGALDGCHFPASPPKEHATDYHNYRGDIVEATGTVAFTVHMLRFASVVTKVEETVVVT</sequence>
<comment type="caution">
    <text evidence="1">The sequence shown here is derived from an EMBL/GenBank/DDBJ whole genome shotgun (WGS) entry which is preliminary data.</text>
</comment>
<evidence type="ECO:0000313" key="2">
    <source>
        <dbReference type="Proteomes" id="UP000805193"/>
    </source>
</evidence>
<accession>A0AC60NXA0</accession>
<keyword evidence="2" id="KW-1185">Reference proteome</keyword>
<reference evidence="1 2" key="1">
    <citation type="journal article" date="2020" name="Cell">
        <title>Large-Scale Comparative Analyses of Tick Genomes Elucidate Their Genetic Diversity and Vector Capacities.</title>
        <authorList>
            <consortium name="Tick Genome and Microbiome Consortium (TIGMIC)"/>
            <person name="Jia N."/>
            <person name="Wang J."/>
            <person name="Shi W."/>
            <person name="Du L."/>
            <person name="Sun Y."/>
            <person name="Zhan W."/>
            <person name="Jiang J.F."/>
            <person name="Wang Q."/>
            <person name="Zhang B."/>
            <person name="Ji P."/>
            <person name="Bell-Sakyi L."/>
            <person name="Cui X.M."/>
            <person name="Yuan T.T."/>
            <person name="Jiang B.G."/>
            <person name="Yang W.F."/>
            <person name="Lam T.T."/>
            <person name="Chang Q.C."/>
            <person name="Ding S.J."/>
            <person name="Wang X.J."/>
            <person name="Zhu J.G."/>
            <person name="Ruan X.D."/>
            <person name="Zhao L."/>
            <person name="Wei J.T."/>
            <person name="Ye R.Z."/>
            <person name="Que T.C."/>
            <person name="Du C.H."/>
            <person name="Zhou Y.H."/>
            <person name="Cheng J.X."/>
            <person name="Dai P.F."/>
            <person name="Guo W.B."/>
            <person name="Han X.H."/>
            <person name="Huang E.J."/>
            <person name="Li L.F."/>
            <person name="Wei W."/>
            <person name="Gao Y.C."/>
            <person name="Liu J.Z."/>
            <person name="Shao H.Z."/>
            <person name="Wang X."/>
            <person name="Wang C.C."/>
            <person name="Yang T.C."/>
            <person name="Huo Q.B."/>
            <person name="Li W."/>
            <person name="Chen H.Y."/>
            <person name="Chen S.E."/>
            <person name="Zhou L.G."/>
            <person name="Ni X.B."/>
            <person name="Tian J.H."/>
            <person name="Sheng Y."/>
            <person name="Liu T."/>
            <person name="Pan Y.S."/>
            <person name="Xia L.Y."/>
            <person name="Li J."/>
            <person name="Zhao F."/>
            <person name="Cao W.C."/>
        </authorList>
    </citation>
    <scope>NUCLEOTIDE SEQUENCE [LARGE SCALE GENOMIC DNA]</scope>
    <source>
        <strain evidence="1">Iper-2018</strain>
    </source>
</reference>
<organism evidence="1 2">
    <name type="scientific">Ixodes persulcatus</name>
    <name type="common">Taiga tick</name>
    <dbReference type="NCBI Taxonomy" id="34615"/>
    <lineage>
        <taxon>Eukaryota</taxon>
        <taxon>Metazoa</taxon>
        <taxon>Ecdysozoa</taxon>
        <taxon>Arthropoda</taxon>
        <taxon>Chelicerata</taxon>
        <taxon>Arachnida</taxon>
        <taxon>Acari</taxon>
        <taxon>Parasitiformes</taxon>
        <taxon>Ixodida</taxon>
        <taxon>Ixodoidea</taxon>
        <taxon>Ixodidae</taxon>
        <taxon>Ixodinae</taxon>
        <taxon>Ixodes</taxon>
    </lineage>
</organism>
<evidence type="ECO:0000313" key="1">
    <source>
        <dbReference type="EMBL" id="KAG0411717.1"/>
    </source>
</evidence>
<dbReference type="Proteomes" id="UP000805193">
    <property type="component" value="Unassembled WGS sequence"/>
</dbReference>